<feature type="domain" description="ABC transmembrane type-1" evidence="8">
    <location>
        <begin position="96"/>
        <end position="277"/>
    </location>
</feature>
<reference evidence="9 10" key="1">
    <citation type="submission" date="2018-10" db="EMBL/GenBank/DDBJ databases">
        <title>Genomic Encyclopedia of Type Strains, Phase IV (KMG-IV): sequencing the most valuable type-strain genomes for metagenomic binning, comparative biology and taxonomic classification.</title>
        <authorList>
            <person name="Goeker M."/>
        </authorList>
    </citation>
    <scope>NUCLEOTIDE SEQUENCE [LARGE SCALE GENOMIC DNA]</scope>
    <source>
        <strain evidence="9 10">DSM 25586</strain>
    </source>
</reference>
<feature type="transmembrane region" description="Helical" evidence="7">
    <location>
        <begin position="202"/>
        <end position="232"/>
    </location>
</feature>
<keyword evidence="6 7" id="KW-0472">Membrane</keyword>
<dbReference type="EMBL" id="RBIR01000001">
    <property type="protein sequence ID" value="RKR30186.1"/>
    <property type="molecule type" value="Genomic_DNA"/>
</dbReference>
<keyword evidence="2 7" id="KW-0813">Transport</keyword>
<keyword evidence="3" id="KW-1003">Cell membrane</keyword>
<dbReference type="Gene3D" id="1.10.3720.10">
    <property type="entry name" value="MetI-like"/>
    <property type="match status" value="1"/>
</dbReference>
<dbReference type="PROSITE" id="PS50928">
    <property type="entry name" value="ABC_TM1"/>
    <property type="match status" value="1"/>
</dbReference>
<accession>A0A495FP85</accession>
<evidence type="ECO:0000313" key="9">
    <source>
        <dbReference type="EMBL" id="RKR30186.1"/>
    </source>
</evidence>
<dbReference type="PANTHER" id="PTHR30151">
    <property type="entry name" value="ALKANE SULFONATE ABC TRANSPORTER-RELATED, MEMBRANE SUBUNIT"/>
    <property type="match status" value="1"/>
</dbReference>
<dbReference type="Proteomes" id="UP000276055">
    <property type="component" value="Unassembled WGS sequence"/>
</dbReference>
<dbReference type="InterPro" id="IPR035906">
    <property type="entry name" value="MetI-like_sf"/>
</dbReference>
<feature type="transmembrane region" description="Helical" evidence="7">
    <location>
        <begin position="42"/>
        <end position="64"/>
    </location>
</feature>
<evidence type="ECO:0000313" key="10">
    <source>
        <dbReference type="Proteomes" id="UP000276055"/>
    </source>
</evidence>
<feature type="transmembrane region" description="Helical" evidence="7">
    <location>
        <begin position="103"/>
        <end position="122"/>
    </location>
</feature>
<dbReference type="CDD" id="cd06261">
    <property type="entry name" value="TM_PBP2"/>
    <property type="match status" value="1"/>
</dbReference>
<dbReference type="PANTHER" id="PTHR30151:SF20">
    <property type="entry name" value="ABC TRANSPORTER PERMEASE PROTEIN HI_0355-RELATED"/>
    <property type="match status" value="1"/>
</dbReference>
<dbReference type="InterPro" id="IPR000515">
    <property type="entry name" value="MetI-like"/>
</dbReference>
<evidence type="ECO:0000256" key="7">
    <source>
        <dbReference type="RuleBase" id="RU363032"/>
    </source>
</evidence>
<feature type="transmembrane region" description="Helical" evidence="7">
    <location>
        <begin position="258"/>
        <end position="279"/>
    </location>
</feature>
<dbReference type="RefSeq" id="WP_120950273.1">
    <property type="nucleotide sequence ID" value="NZ_RBIR01000001.1"/>
</dbReference>
<protein>
    <submittedName>
        <fullName evidence="9">NitT/TauT family transport system permease protein</fullName>
    </submittedName>
</protein>
<dbReference type="SUPFAM" id="SSF161098">
    <property type="entry name" value="MetI-like"/>
    <property type="match status" value="1"/>
</dbReference>
<dbReference type="GO" id="GO:0055085">
    <property type="term" value="P:transmembrane transport"/>
    <property type="evidence" value="ECO:0007669"/>
    <property type="project" value="InterPro"/>
</dbReference>
<organism evidence="9 10">
    <name type="scientific">Arthrobacter oryzae</name>
    <dbReference type="NCBI Taxonomy" id="409290"/>
    <lineage>
        <taxon>Bacteria</taxon>
        <taxon>Bacillati</taxon>
        <taxon>Actinomycetota</taxon>
        <taxon>Actinomycetes</taxon>
        <taxon>Micrococcales</taxon>
        <taxon>Micrococcaceae</taxon>
        <taxon>Arthrobacter</taxon>
    </lineage>
</organism>
<evidence type="ECO:0000256" key="1">
    <source>
        <dbReference type="ARBA" id="ARBA00004651"/>
    </source>
</evidence>
<evidence type="ECO:0000259" key="8">
    <source>
        <dbReference type="PROSITE" id="PS50928"/>
    </source>
</evidence>
<evidence type="ECO:0000256" key="5">
    <source>
        <dbReference type="ARBA" id="ARBA00022989"/>
    </source>
</evidence>
<comment type="caution">
    <text evidence="9">The sequence shown here is derived from an EMBL/GenBank/DDBJ whole genome shotgun (WGS) entry which is preliminary data.</text>
</comment>
<keyword evidence="5 7" id="KW-1133">Transmembrane helix</keyword>
<evidence type="ECO:0000256" key="3">
    <source>
        <dbReference type="ARBA" id="ARBA00022475"/>
    </source>
</evidence>
<dbReference type="AlphaFoldDB" id="A0A495FP85"/>
<dbReference type="GO" id="GO:0005886">
    <property type="term" value="C:plasma membrane"/>
    <property type="evidence" value="ECO:0007669"/>
    <property type="project" value="UniProtKB-SubCell"/>
</dbReference>
<gene>
    <name evidence="9" type="ORF">C8D78_0506</name>
</gene>
<dbReference type="OrthoDB" id="7274389at2"/>
<evidence type="ECO:0000256" key="2">
    <source>
        <dbReference type="ARBA" id="ARBA00022448"/>
    </source>
</evidence>
<dbReference type="Pfam" id="PF00528">
    <property type="entry name" value="BPD_transp_1"/>
    <property type="match status" value="1"/>
</dbReference>
<feature type="transmembrane region" description="Helical" evidence="7">
    <location>
        <begin position="134"/>
        <end position="156"/>
    </location>
</feature>
<comment type="subcellular location">
    <subcellularLocation>
        <location evidence="1 7">Cell membrane</location>
        <topology evidence="1 7">Multi-pass membrane protein</topology>
    </subcellularLocation>
</comment>
<evidence type="ECO:0000256" key="4">
    <source>
        <dbReference type="ARBA" id="ARBA00022692"/>
    </source>
</evidence>
<evidence type="ECO:0000256" key="6">
    <source>
        <dbReference type="ARBA" id="ARBA00023136"/>
    </source>
</evidence>
<proteinExistence type="inferred from homology"/>
<name>A0A495FP85_9MICC</name>
<keyword evidence="4 7" id="KW-0812">Transmembrane</keyword>
<comment type="similarity">
    <text evidence="7">Belongs to the binding-protein-dependent transport system permease family.</text>
</comment>
<sequence>MTSPTISAAPPVGPGYALSAENEATLLAGVRKSNRNAALKVWALRAVIVAVWLGSWELTATYVIDPFFYSKPSLIWDRLIQWFSAGTQFGSVWENIGYTVLEATAGFAIGTVAGIVLGVLLGRSRYMAQVFSPFIKAANAVPRIVLAALFIIWFGFGISSKIATVVVLVFFAVFFNAFTGAREVDGNVVNNARILGASKRKILTSIVLPSATTWILSSLHTAFGFALIGAIVGEYAGAKHGMGMLIANAQGTFDSAGIYAGMIIVTVVALLAESLITTAENKLLKWRPSQVQNQIKGI</sequence>
<feature type="transmembrane region" description="Helical" evidence="7">
    <location>
        <begin position="162"/>
        <end position="181"/>
    </location>
</feature>